<dbReference type="Gene3D" id="1.10.10.10">
    <property type="entry name" value="Winged helix-like DNA-binding domain superfamily/Winged helix DNA-binding domain"/>
    <property type="match status" value="1"/>
</dbReference>
<dbReference type="InterPro" id="IPR036390">
    <property type="entry name" value="WH_DNA-bd_sf"/>
</dbReference>
<dbReference type="InterPro" id="IPR036388">
    <property type="entry name" value="WH-like_DNA-bd_sf"/>
</dbReference>
<organism evidence="7 8">
    <name type="scientific">Leisingera daeponensis</name>
    <dbReference type="NCBI Taxonomy" id="405746"/>
    <lineage>
        <taxon>Bacteria</taxon>
        <taxon>Pseudomonadati</taxon>
        <taxon>Pseudomonadota</taxon>
        <taxon>Alphaproteobacteria</taxon>
        <taxon>Rhodobacterales</taxon>
        <taxon>Roseobacteraceae</taxon>
        <taxon>Leisingera</taxon>
    </lineage>
</organism>
<sequence>MTKHALPLNQQFCFAIYSLNSAMGRLYRPVLAEFGLTYPQYLVLLALWERDGQTVGELGKVLFLETNTLTPLLKRMEVAGLVQRRRSSQDERRVAVTLTERGKHLEDRAHDIGLCVTRAADRGDTDIGALRDQIADLTERLRAAVSSS</sequence>
<dbReference type="PROSITE" id="PS50995">
    <property type="entry name" value="HTH_MARR_2"/>
    <property type="match status" value="1"/>
</dbReference>
<comment type="caution">
    <text evidence="7">The sequence shown here is derived from an EMBL/GenBank/DDBJ whole genome shotgun (WGS) entry which is preliminary data.</text>
</comment>
<name>A0ABS7NJ67_9RHOB</name>
<dbReference type="InterPro" id="IPR000835">
    <property type="entry name" value="HTH_MarR-typ"/>
</dbReference>
<proteinExistence type="predicted"/>
<keyword evidence="8" id="KW-1185">Reference proteome</keyword>
<evidence type="ECO:0000256" key="1">
    <source>
        <dbReference type="ARBA" id="ARBA00004496"/>
    </source>
</evidence>
<evidence type="ECO:0000313" key="8">
    <source>
        <dbReference type="Proteomes" id="UP000766629"/>
    </source>
</evidence>
<evidence type="ECO:0000313" key="7">
    <source>
        <dbReference type="EMBL" id="MBY6141252.1"/>
    </source>
</evidence>
<keyword evidence="2" id="KW-0963">Cytoplasm</keyword>
<dbReference type="PANTHER" id="PTHR33164">
    <property type="entry name" value="TRANSCRIPTIONAL REGULATOR, MARR FAMILY"/>
    <property type="match status" value="1"/>
</dbReference>
<dbReference type="SMART" id="SM00347">
    <property type="entry name" value="HTH_MARR"/>
    <property type="match status" value="1"/>
</dbReference>
<dbReference type="SUPFAM" id="SSF46785">
    <property type="entry name" value="Winged helix' DNA-binding domain"/>
    <property type="match status" value="1"/>
</dbReference>
<dbReference type="Proteomes" id="UP000766629">
    <property type="component" value="Unassembled WGS sequence"/>
</dbReference>
<dbReference type="InterPro" id="IPR039422">
    <property type="entry name" value="MarR/SlyA-like"/>
</dbReference>
<evidence type="ECO:0000256" key="4">
    <source>
        <dbReference type="ARBA" id="ARBA00023125"/>
    </source>
</evidence>
<feature type="domain" description="HTH marR-type" evidence="6">
    <location>
        <begin position="9"/>
        <end position="143"/>
    </location>
</feature>
<keyword evidence="5" id="KW-0804">Transcription</keyword>
<dbReference type="InterPro" id="IPR055166">
    <property type="entry name" value="Transc_reg_Sar_Rot_HTH"/>
</dbReference>
<keyword evidence="4" id="KW-0238">DNA-binding</keyword>
<accession>A0ABS7NJ67</accession>
<protein>
    <submittedName>
        <fullName evidence="7">MarR family transcriptional regulator</fullName>
    </submittedName>
</protein>
<evidence type="ECO:0000256" key="3">
    <source>
        <dbReference type="ARBA" id="ARBA00023015"/>
    </source>
</evidence>
<evidence type="ECO:0000256" key="2">
    <source>
        <dbReference type="ARBA" id="ARBA00022490"/>
    </source>
</evidence>
<gene>
    <name evidence="7" type="ORF">KUV26_17585</name>
</gene>
<evidence type="ECO:0000259" key="6">
    <source>
        <dbReference type="PROSITE" id="PS50995"/>
    </source>
</evidence>
<evidence type="ECO:0000256" key="5">
    <source>
        <dbReference type="ARBA" id="ARBA00023163"/>
    </source>
</evidence>
<reference evidence="7 8" key="1">
    <citation type="submission" date="2021-06" db="EMBL/GenBank/DDBJ databases">
        <title>50 bacteria genomes isolated from Dapeng, Shenzhen, China.</title>
        <authorList>
            <person name="Zheng W."/>
            <person name="Yu S."/>
            <person name="Huang Y."/>
        </authorList>
    </citation>
    <scope>NUCLEOTIDE SEQUENCE [LARGE SCALE GENOMIC DNA]</scope>
    <source>
        <strain evidence="7 8">DP1N14-2</strain>
    </source>
</reference>
<dbReference type="PRINTS" id="PR00598">
    <property type="entry name" value="HTHMARR"/>
</dbReference>
<comment type="subcellular location">
    <subcellularLocation>
        <location evidence="1">Cytoplasm</location>
    </subcellularLocation>
</comment>
<dbReference type="EMBL" id="JAHVJA010000009">
    <property type="protein sequence ID" value="MBY6141252.1"/>
    <property type="molecule type" value="Genomic_DNA"/>
</dbReference>
<dbReference type="Pfam" id="PF22381">
    <property type="entry name" value="Staph_reg_Sar_Rot"/>
    <property type="match status" value="1"/>
</dbReference>
<keyword evidence="3" id="KW-0805">Transcription regulation</keyword>
<dbReference type="PANTHER" id="PTHR33164:SF5">
    <property type="entry name" value="ORGANIC HYDROPEROXIDE RESISTANCE TRANSCRIPTIONAL REGULATOR"/>
    <property type="match status" value="1"/>
</dbReference>